<protein>
    <recommendedName>
        <fullName evidence="8">Plasminogen</fullName>
    </recommendedName>
</protein>
<dbReference type="InterPro" id="IPR009003">
    <property type="entry name" value="Peptidase_S1_PA"/>
</dbReference>
<feature type="chain" id="PRO_5005487284" description="Plasminogen" evidence="4">
    <location>
        <begin position="21"/>
        <end position="290"/>
    </location>
</feature>
<feature type="signal peptide" evidence="4">
    <location>
        <begin position="1"/>
        <end position="20"/>
    </location>
</feature>
<dbReference type="PROSITE" id="PS51092">
    <property type="entry name" value="FN2_2"/>
    <property type="match status" value="1"/>
</dbReference>
<reference evidence="7" key="1">
    <citation type="submission" date="2014-05" db="EMBL/GenBank/DDBJ databases">
        <authorList>
            <person name="Chronopoulou M."/>
        </authorList>
    </citation>
    <scope>NUCLEOTIDE SEQUENCE</scope>
    <source>
        <tissue evidence="7">Whole organism</tissue>
    </source>
</reference>
<evidence type="ECO:0000259" key="5">
    <source>
        <dbReference type="PROSITE" id="PS50240"/>
    </source>
</evidence>
<dbReference type="Pfam" id="PF00040">
    <property type="entry name" value="fn2"/>
    <property type="match status" value="1"/>
</dbReference>
<dbReference type="SUPFAM" id="SSF50494">
    <property type="entry name" value="Trypsin-like serine proteases"/>
    <property type="match status" value="1"/>
</dbReference>
<evidence type="ECO:0000256" key="2">
    <source>
        <dbReference type="ARBA" id="ARBA00023157"/>
    </source>
</evidence>
<dbReference type="AlphaFoldDB" id="A0A0K2SZ53"/>
<dbReference type="InterPro" id="IPR043504">
    <property type="entry name" value="Peptidase_S1_PA_chymotrypsin"/>
</dbReference>
<dbReference type="Gene3D" id="2.40.10.10">
    <property type="entry name" value="Trypsin-like serine proteases"/>
    <property type="match status" value="1"/>
</dbReference>
<organism evidence="7">
    <name type="scientific">Lepeophtheirus salmonis</name>
    <name type="common">Salmon louse</name>
    <name type="synonym">Caligus salmonis</name>
    <dbReference type="NCBI Taxonomy" id="72036"/>
    <lineage>
        <taxon>Eukaryota</taxon>
        <taxon>Metazoa</taxon>
        <taxon>Ecdysozoa</taxon>
        <taxon>Arthropoda</taxon>
        <taxon>Crustacea</taxon>
        <taxon>Multicrustacea</taxon>
        <taxon>Hexanauplia</taxon>
        <taxon>Copepoda</taxon>
        <taxon>Siphonostomatoida</taxon>
        <taxon>Caligidae</taxon>
        <taxon>Lepeophtheirus</taxon>
    </lineage>
</organism>
<keyword evidence="4" id="KW-0732">Signal</keyword>
<evidence type="ECO:0000256" key="4">
    <source>
        <dbReference type="SAM" id="SignalP"/>
    </source>
</evidence>
<dbReference type="InterPro" id="IPR000562">
    <property type="entry name" value="FN_type2_dom"/>
</dbReference>
<evidence type="ECO:0000256" key="3">
    <source>
        <dbReference type="PROSITE-ProRule" id="PRU00479"/>
    </source>
</evidence>
<comment type="caution">
    <text evidence="3">Lacks conserved residue(s) required for the propagation of feature annotation.</text>
</comment>
<name>A0A0K2SZ53_LEPSM</name>
<feature type="domain" description="Peptidase S1" evidence="5">
    <location>
        <begin position="82"/>
        <end position="290"/>
    </location>
</feature>
<dbReference type="PROSITE" id="PS50240">
    <property type="entry name" value="TRYPSIN_DOM"/>
    <property type="match status" value="1"/>
</dbReference>
<evidence type="ECO:0000259" key="6">
    <source>
        <dbReference type="PROSITE" id="PS51092"/>
    </source>
</evidence>
<dbReference type="EMBL" id="HACA01001667">
    <property type="protein sequence ID" value="CDW19028.1"/>
    <property type="molecule type" value="Transcribed_RNA"/>
</dbReference>
<dbReference type="PANTHER" id="PTHR24250">
    <property type="entry name" value="CHYMOTRYPSIN-RELATED"/>
    <property type="match status" value="1"/>
</dbReference>
<dbReference type="SMART" id="SM00020">
    <property type="entry name" value="Tryp_SPc"/>
    <property type="match status" value="1"/>
</dbReference>
<evidence type="ECO:0000313" key="7">
    <source>
        <dbReference type="EMBL" id="CDW19028.1"/>
    </source>
</evidence>
<keyword evidence="2" id="KW-1015">Disulfide bond</keyword>
<sequence length="290" mass="32115">MKFLFECTSVFLLFISIVWSKNCETTDGHSCVFPFEYGNRKYTICTTVDKLGSPWCATYTPYKHGYWGYCPTSCYTCGLSASISRSCNDDVLRYASNPDFPWHVFIRKKEKIDFVFCSGIIANDQWVITTGSCLNIFFTQKRAKNVVQVGSSKMIEQSDIQILDVEKTVIHEGFDETTGVNDIALIKTVGKFAFTDLVLPLCMNIDRSIIQQGANGTMSGITNEERKVLQADRVTIIQTSYKVCMHPGVFCTGPNTALKAMASGASLAMCFNGKCALAGLHSTRSAAFSP</sequence>
<dbReference type="SMART" id="SM00059">
    <property type="entry name" value="FN2"/>
    <property type="match status" value="1"/>
</dbReference>
<proteinExistence type="predicted"/>
<dbReference type="FunFam" id="2.40.10.10:FF:000068">
    <property type="entry name" value="transmembrane protease serine 2"/>
    <property type="match status" value="1"/>
</dbReference>
<accession>A0A0K2SZ53</accession>
<dbReference type="SUPFAM" id="SSF57440">
    <property type="entry name" value="Kringle-like"/>
    <property type="match status" value="1"/>
</dbReference>
<dbReference type="Pfam" id="PF00089">
    <property type="entry name" value="Trypsin"/>
    <property type="match status" value="1"/>
</dbReference>
<keyword evidence="1" id="KW-0677">Repeat</keyword>
<feature type="non-terminal residue" evidence="7">
    <location>
        <position position="290"/>
    </location>
</feature>
<dbReference type="Gene3D" id="2.10.10.10">
    <property type="entry name" value="Fibronectin, type II, collagen-binding"/>
    <property type="match status" value="1"/>
</dbReference>
<dbReference type="InterPro" id="IPR036943">
    <property type="entry name" value="FN_type2_sf"/>
</dbReference>
<dbReference type="InterPro" id="IPR013806">
    <property type="entry name" value="Kringle-like"/>
</dbReference>
<feature type="domain" description="Fibronectin type-II" evidence="6">
    <location>
        <begin position="26"/>
        <end position="72"/>
    </location>
</feature>
<dbReference type="GO" id="GO:0006508">
    <property type="term" value="P:proteolysis"/>
    <property type="evidence" value="ECO:0007669"/>
    <property type="project" value="InterPro"/>
</dbReference>
<dbReference type="InterPro" id="IPR001254">
    <property type="entry name" value="Trypsin_dom"/>
</dbReference>
<dbReference type="OrthoDB" id="6356110at2759"/>
<dbReference type="GO" id="GO:0004252">
    <property type="term" value="F:serine-type endopeptidase activity"/>
    <property type="evidence" value="ECO:0007669"/>
    <property type="project" value="InterPro"/>
</dbReference>
<evidence type="ECO:0008006" key="8">
    <source>
        <dbReference type="Google" id="ProtNLM"/>
    </source>
</evidence>
<evidence type="ECO:0000256" key="1">
    <source>
        <dbReference type="ARBA" id="ARBA00022737"/>
    </source>
</evidence>